<accession>A0A6P7YDN0</accession>
<feature type="domain" description="Carboxylesterase type B" evidence="5">
    <location>
        <begin position="571"/>
        <end position="1082"/>
    </location>
</feature>
<dbReference type="CDD" id="cd00312">
    <property type="entry name" value="Esterase_lipase"/>
    <property type="match status" value="2"/>
</dbReference>
<feature type="domain" description="Carboxylesterase type B" evidence="5">
    <location>
        <begin position="31"/>
        <end position="546"/>
    </location>
</feature>
<dbReference type="FunCoup" id="A0A6P7YDN0">
    <property type="interactions" value="508"/>
</dbReference>
<feature type="chain" id="PRO_5028475551" evidence="4">
    <location>
        <begin position="25"/>
        <end position="1103"/>
    </location>
</feature>
<protein>
    <submittedName>
        <fullName evidence="7">Fatty acyl-CoA hydrolase precursor, medium chain-like</fullName>
    </submittedName>
</protein>
<dbReference type="OrthoDB" id="3200163at2759"/>
<reference evidence="7" key="1">
    <citation type="submission" date="2025-08" db="UniProtKB">
        <authorList>
            <consortium name="RefSeq"/>
        </authorList>
    </citation>
    <scope>IDENTIFICATION</scope>
</reference>
<dbReference type="Pfam" id="PF00135">
    <property type="entry name" value="COesterase"/>
    <property type="match status" value="2"/>
</dbReference>
<dbReference type="PANTHER" id="PTHR11559">
    <property type="entry name" value="CARBOXYLESTERASE"/>
    <property type="match status" value="1"/>
</dbReference>
<keyword evidence="6" id="KW-1185">Reference proteome</keyword>
<dbReference type="KEGG" id="muo:115471360"/>
<dbReference type="InParanoid" id="A0A6P7YDN0"/>
<keyword evidence="3" id="KW-1015">Disulfide bond</keyword>
<dbReference type="GO" id="GO:0016787">
    <property type="term" value="F:hydrolase activity"/>
    <property type="evidence" value="ECO:0007669"/>
    <property type="project" value="UniProtKB-KW"/>
</dbReference>
<dbReference type="Gene3D" id="3.40.50.1820">
    <property type="entry name" value="alpha/beta hydrolase"/>
    <property type="match status" value="2"/>
</dbReference>
<evidence type="ECO:0000256" key="3">
    <source>
        <dbReference type="ARBA" id="ARBA00023157"/>
    </source>
</evidence>
<evidence type="ECO:0000313" key="6">
    <source>
        <dbReference type="Proteomes" id="UP000515156"/>
    </source>
</evidence>
<dbReference type="Proteomes" id="UP000515156">
    <property type="component" value="Chromosome 5"/>
</dbReference>
<dbReference type="InterPro" id="IPR050309">
    <property type="entry name" value="Type-B_Carboxylest/Lipase"/>
</dbReference>
<dbReference type="InterPro" id="IPR029058">
    <property type="entry name" value="AB_hydrolase_fold"/>
</dbReference>
<name>A0A6P7YDN0_9AMPH</name>
<gene>
    <name evidence="7" type="primary">LOC115471360</name>
</gene>
<dbReference type="GeneID" id="115471360"/>
<evidence type="ECO:0000256" key="2">
    <source>
        <dbReference type="ARBA" id="ARBA00022801"/>
    </source>
</evidence>
<sequence>MASRGTALLLSCLIFDVCFQTITAKGKGVSEPTVVTKYGKLKGKLLKVKGTDRQVEAYLEIPFAKPPVGPLRFSPPQPAEPWNGIKDATTFPPMCLQILDSLEIFAKAIKANFPPFLVSEDCLLLNVYTPAQRNKKSKLPVMMWIHGGGLVSGGASIYDGSALSAFENVVMVSIQYRLGILGFFSTGNEHAHGNWGFLDQVAALHWIQENIEHFGGDPDSVTIFGQSVGGLSVSALILSPLSKGLFHKAISESGVAYLPGFIISHPEAIAHISNTIANHSGCEETDSAAMVNCLRKNTVEELLDPTLSKKVLIVPGVVDGVFLRKGPEEFLPGEEGNPVPYLLGVTNHEFGWIIPTLMHFHEMMAGIDQGGVPSFLQKSKYLLGPLSEFIHLVAEEYLGDTEDPTQLRDLLLEMFGDMNFVIPAVKTARYHRDSGLPIYLYEFQHRPTAYGDTRPDFVKVDHSDEIGFVLGGPFLTTNVSLLSNATDEEKRLSRTMMKYWANFARTGNPNGDGLVEWPVYDHHEQYLELNLKQKTGRKLKDHRVAFVTKILPDKIQQLIKEKKKHSQEVSQPTVTTKYGKLQGKLLKVNGTDGRIEAYLGIPFAKPPLGPLRFSPPQPAEPWNGVRDATTFPPICPQDMDNLEAVSKAAKVKFPPLTVSEDCLILNVYTPAHRSKHSKLPVMLWIHGGGLMSGGATFYDGSALSAYENVVMVSIQYRLGILGFFSTGDEHARGNWGFLDQLAALHWIQENIEHFGGDPGSVTIFGESAGGLSVSALILSPLSKGLFQRAISESGVLRLPGLFISHPEAIARFANTIANHSGCEETDSAGMVNCLRKKSVEELQSKKISLVSAVVDGVFLQKNPEELVPGEEGNPVPYLIGVNNHEFGWFIPNFIQPDFMEGADRERIDSFLMKSKPLLGWFSEFFDLVTEEYFGDTEDPIQLRDLMLELFGDMMFVSPTVKTAKYHRDSGLPVYLYEFQHRPSKYSDSKPDFVKADHSDEIGFVLGAPFLASNVSLLSGATDEEKSLSRTMMKYWANFARTGNPNGDGLVEWPVFDHREQYLELNLKQKPGTKLKDHRMTFWTKVLPEKIQQLMKEKKEHTEL</sequence>
<proteinExistence type="inferred from homology"/>
<dbReference type="InterPro" id="IPR002018">
    <property type="entry name" value="CarbesteraseB"/>
</dbReference>
<dbReference type="FunFam" id="3.40.50.1820:FF:000011">
    <property type="entry name" value="Carboxylic ester hydrolase"/>
    <property type="match status" value="2"/>
</dbReference>
<dbReference type="InterPro" id="IPR019826">
    <property type="entry name" value="Carboxylesterase_B_AS"/>
</dbReference>
<evidence type="ECO:0000256" key="4">
    <source>
        <dbReference type="SAM" id="SignalP"/>
    </source>
</evidence>
<comment type="similarity">
    <text evidence="1">Belongs to the type-B carboxylesterase/lipase family.</text>
</comment>
<dbReference type="RefSeq" id="XP_030060919.1">
    <property type="nucleotide sequence ID" value="XM_030205059.1"/>
</dbReference>
<evidence type="ECO:0000256" key="1">
    <source>
        <dbReference type="ARBA" id="ARBA00005964"/>
    </source>
</evidence>
<keyword evidence="4" id="KW-0732">Signal</keyword>
<dbReference type="SUPFAM" id="SSF53474">
    <property type="entry name" value="alpha/beta-Hydrolases"/>
    <property type="match status" value="2"/>
</dbReference>
<evidence type="ECO:0000313" key="7">
    <source>
        <dbReference type="RefSeq" id="XP_030060919.1"/>
    </source>
</evidence>
<evidence type="ECO:0000259" key="5">
    <source>
        <dbReference type="Pfam" id="PF00135"/>
    </source>
</evidence>
<feature type="signal peptide" evidence="4">
    <location>
        <begin position="1"/>
        <end position="24"/>
    </location>
</feature>
<dbReference type="PROSITE" id="PS00122">
    <property type="entry name" value="CARBOXYLESTERASE_B_1"/>
    <property type="match status" value="1"/>
</dbReference>
<dbReference type="AlphaFoldDB" id="A0A6P7YDN0"/>
<keyword evidence="2" id="KW-0378">Hydrolase</keyword>
<organism evidence="6 7">
    <name type="scientific">Microcaecilia unicolor</name>
    <dbReference type="NCBI Taxonomy" id="1415580"/>
    <lineage>
        <taxon>Eukaryota</taxon>
        <taxon>Metazoa</taxon>
        <taxon>Chordata</taxon>
        <taxon>Craniata</taxon>
        <taxon>Vertebrata</taxon>
        <taxon>Euteleostomi</taxon>
        <taxon>Amphibia</taxon>
        <taxon>Gymnophiona</taxon>
        <taxon>Siphonopidae</taxon>
        <taxon>Microcaecilia</taxon>
    </lineage>
</organism>